<protein>
    <recommendedName>
        <fullName evidence="4">Secreted protein</fullName>
    </recommendedName>
</protein>
<feature type="signal peptide" evidence="1">
    <location>
        <begin position="1"/>
        <end position="21"/>
    </location>
</feature>
<evidence type="ECO:0000313" key="3">
    <source>
        <dbReference type="Proteomes" id="UP000197619"/>
    </source>
</evidence>
<name>A0A218UY03_9PASE</name>
<evidence type="ECO:0000256" key="1">
    <source>
        <dbReference type="SAM" id="SignalP"/>
    </source>
</evidence>
<reference evidence="2 3" key="1">
    <citation type="submission" date="2017-05" db="EMBL/GenBank/DDBJ databases">
        <title>Genome of assembly of the Bengalese finch, Lonchura striata domestica.</title>
        <authorList>
            <person name="Colquitt B.M."/>
            <person name="Brainard M.S."/>
        </authorList>
    </citation>
    <scope>NUCLEOTIDE SEQUENCE [LARGE SCALE GENOMIC DNA]</scope>
    <source>
        <strain evidence="2">White83orange57</strain>
    </source>
</reference>
<dbReference type="AlphaFoldDB" id="A0A218UY03"/>
<evidence type="ECO:0000313" key="2">
    <source>
        <dbReference type="EMBL" id="OWK58579.1"/>
    </source>
</evidence>
<proteinExistence type="predicted"/>
<dbReference type="Proteomes" id="UP000197619">
    <property type="component" value="Unassembled WGS sequence"/>
</dbReference>
<dbReference type="EMBL" id="MUZQ01000095">
    <property type="protein sequence ID" value="OWK58579.1"/>
    <property type="molecule type" value="Genomic_DNA"/>
</dbReference>
<accession>A0A218UY03</accession>
<feature type="chain" id="PRO_5012871927" description="Secreted protein" evidence="1">
    <location>
        <begin position="22"/>
        <end position="89"/>
    </location>
</feature>
<keyword evidence="3" id="KW-1185">Reference proteome</keyword>
<organism evidence="2 3">
    <name type="scientific">Lonchura striata</name>
    <name type="common">white-rumped munia</name>
    <dbReference type="NCBI Taxonomy" id="40157"/>
    <lineage>
        <taxon>Eukaryota</taxon>
        <taxon>Metazoa</taxon>
        <taxon>Chordata</taxon>
        <taxon>Craniata</taxon>
        <taxon>Vertebrata</taxon>
        <taxon>Euteleostomi</taxon>
        <taxon>Archelosauria</taxon>
        <taxon>Archosauria</taxon>
        <taxon>Dinosauria</taxon>
        <taxon>Saurischia</taxon>
        <taxon>Theropoda</taxon>
        <taxon>Coelurosauria</taxon>
        <taxon>Aves</taxon>
        <taxon>Neognathae</taxon>
        <taxon>Neoaves</taxon>
        <taxon>Telluraves</taxon>
        <taxon>Australaves</taxon>
        <taxon>Passeriformes</taxon>
        <taxon>Passeroidea</taxon>
        <taxon>Estrildidae</taxon>
        <taxon>Estrildinae</taxon>
        <taxon>Lonchura</taxon>
    </lineage>
</organism>
<keyword evidence="1" id="KW-0732">Signal</keyword>
<evidence type="ECO:0008006" key="4">
    <source>
        <dbReference type="Google" id="ProtNLM"/>
    </source>
</evidence>
<sequence length="89" mass="10384">MRFCSLCVLISIFSLSVKVSSVFGMTQHKGRCFGFWGFFSNSTCLLCNDFLICTLPRYNYWKEREKLLGMSCYAKLRIISSYFLCNLMD</sequence>
<gene>
    <name evidence="2" type="ORF">RLOC_00006102</name>
</gene>
<comment type="caution">
    <text evidence="2">The sequence shown here is derived from an EMBL/GenBank/DDBJ whole genome shotgun (WGS) entry which is preliminary data.</text>
</comment>